<evidence type="ECO:0000256" key="10">
    <source>
        <dbReference type="ARBA" id="ARBA00022989"/>
    </source>
</evidence>
<dbReference type="RefSeq" id="WP_132021348.1">
    <property type="nucleotide sequence ID" value="NZ_CP016605.1"/>
</dbReference>
<evidence type="ECO:0000256" key="8">
    <source>
        <dbReference type="ARBA" id="ARBA00022692"/>
    </source>
</evidence>
<dbReference type="GO" id="GO:0005886">
    <property type="term" value="C:plasma membrane"/>
    <property type="evidence" value="ECO:0007669"/>
    <property type="project" value="UniProtKB-SubCell"/>
</dbReference>
<evidence type="ECO:0000256" key="5">
    <source>
        <dbReference type="ARBA" id="ARBA00022475"/>
    </source>
</evidence>
<dbReference type="OrthoDB" id="9781411at2"/>
<dbReference type="Proteomes" id="UP000294841">
    <property type="component" value="Unassembled WGS sequence"/>
</dbReference>
<evidence type="ECO:0000259" key="14">
    <source>
        <dbReference type="PROSITE" id="PS51201"/>
    </source>
</evidence>
<evidence type="ECO:0000256" key="9">
    <source>
        <dbReference type="ARBA" id="ARBA00022958"/>
    </source>
</evidence>
<keyword evidence="6" id="KW-0997">Cell inner membrane</keyword>
<dbReference type="InterPro" id="IPR036291">
    <property type="entry name" value="NAD(P)-bd_dom_sf"/>
</dbReference>
<gene>
    <name evidence="15" type="ORF">EV697_10145</name>
</gene>
<dbReference type="GO" id="GO:1902600">
    <property type="term" value="P:proton transmembrane transport"/>
    <property type="evidence" value="ECO:0007669"/>
    <property type="project" value="InterPro"/>
</dbReference>
<evidence type="ECO:0000256" key="2">
    <source>
        <dbReference type="ARBA" id="ARBA00005551"/>
    </source>
</evidence>
<keyword evidence="9" id="KW-0630">Potassium</keyword>
<sequence length="601" mass="66295">MAVENANQLVSVVTLLAAAVVAVPLFKRLGLGSILGYLVAGLVIGPFGLGFVNDSQGIIHIAELGVVMFLFIIGLEMKPLHIWGLRHHIFCLGSFQITVCMSILIGIGILYGLDWKIAFVAGAGFTLSSTAIVMQELRDRGNMTSSRSQRIISILLFEDLLIVPLLAFVTFLAPDKIDNPDPIWLKLTIPIASIAILIVIGLWLLNPLFKILAKTKIREVMTAAALLVVLGSGLLMEIGGLSMAMGAFLAGVLLSESSFRHQLEADIEPFRGLLLGLFFLSVGMSLDLAIVANNLALIVIGVLLFVLVKTSSVYLVARITGMNNASAIERAVTMSQGGEFAFVLFTAATTRYVINPEQQATMTAIVVLSMLLTPLWIILYKKYVIPNLKKESFEQESDHIEEQHPTVLIGLGRFGQVVNRLLLMTGHKPTIIDKNASLIAGMKKLGVKCYYGDASRPELLQAAGVANAELLIIAIDDKQQAIRIVELAKKINPQIKIIARAYDRVHVYDLYNAGADIQIRETFDSALRTVEKTLRAFGMEKEMAREITEVYFYKDRHNIKLTSEIYDPKISHFDNKELIRLSLDIDQEIMAEIQQIIHKED</sequence>
<reference evidence="15 16" key="1">
    <citation type="submission" date="2019-03" db="EMBL/GenBank/DDBJ databases">
        <title>Genomic Encyclopedia of Type Strains, Phase IV (KMG-IV): sequencing the most valuable type-strain genomes for metagenomic binning, comparative biology and taxonomic classification.</title>
        <authorList>
            <person name="Goeker M."/>
        </authorList>
    </citation>
    <scope>NUCLEOTIDE SEQUENCE [LARGE SCALE GENOMIC DNA]</scope>
    <source>
        <strain evidence="15 16">DSM 28231</strain>
    </source>
</reference>
<feature type="transmembrane region" description="Helical" evidence="13">
    <location>
        <begin position="360"/>
        <end position="380"/>
    </location>
</feature>
<dbReference type="PANTHER" id="PTHR46157:SF8">
    <property type="entry name" value="GLUTATHIONE-REGULATED POTASSIUM-EFFLUX SYSTEM PROTEIN"/>
    <property type="match status" value="1"/>
</dbReference>
<evidence type="ECO:0000256" key="11">
    <source>
        <dbReference type="ARBA" id="ARBA00023065"/>
    </source>
</evidence>
<dbReference type="Pfam" id="PF02254">
    <property type="entry name" value="TrkA_N"/>
    <property type="match status" value="1"/>
</dbReference>
<dbReference type="FunFam" id="1.20.1530.20:FF:000001">
    <property type="entry name" value="Glutathione-regulated potassium-efflux system protein KefB"/>
    <property type="match status" value="1"/>
</dbReference>
<dbReference type="EMBL" id="SLXI01000001">
    <property type="protein sequence ID" value="TCP13929.1"/>
    <property type="molecule type" value="Genomic_DNA"/>
</dbReference>
<evidence type="ECO:0000313" key="15">
    <source>
        <dbReference type="EMBL" id="TCP13929.1"/>
    </source>
</evidence>
<organism evidence="15 16">
    <name type="scientific">Bisgaardia hudsonensis</name>
    <dbReference type="NCBI Taxonomy" id="109472"/>
    <lineage>
        <taxon>Bacteria</taxon>
        <taxon>Pseudomonadati</taxon>
        <taxon>Pseudomonadota</taxon>
        <taxon>Gammaproteobacteria</taxon>
        <taxon>Pasteurellales</taxon>
        <taxon>Pasteurellaceae</taxon>
        <taxon>Bisgaardia</taxon>
    </lineage>
</organism>
<evidence type="ECO:0000313" key="16">
    <source>
        <dbReference type="Proteomes" id="UP000294841"/>
    </source>
</evidence>
<dbReference type="GO" id="GO:0015297">
    <property type="term" value="F:antiporter activity"/>
    <property type="evidence" value="ECO:0007669"/>
    <property type="project" value="UniProtKB-KW"/>
</dbReference>
<evidence type="ECO:0000256" key="1">
    <source>
        <dbReference type="ARBA" id="ARBA00004429"/>
    </source>
</evidence>
<comment type="caution">
    <text evidence="15">The sequence shown here is derived from an EMBL/GenBank/DDBJ whole genome shotgun (WGS) entry which is preliminary data.</text>
</comment>
<feature type="transmembrane region" description="Helical" evidence="13">
    <location>
        <begin position="154"/>
        <end position="172"/>
    </location>
</feature>
<evidence type="ECO:0000256" key="7">
    <source>
        <dbReference type="ARBA" id="ARBA00022538"/>
    </source>
</evidence>
<keyword evidence="8 13" id="KW-0812">Transmembrane</keyword>
<name>A0A4R2N294_9PAST</name>
<evidence type="ECO:0000256" key="3">
    <source>
        <dbReference type="ARBA" id="ARBA00022448"/>
    </source>
</evidence>
<feature type="transmembrane region" description="Helical" evidence="13">
    <location>
        <begin position="184"/>
        <end position="205"/>
    </location>
</feature>
<dbReference type="Gene3D" id="1.20.1530.20">
    <property type="match status" value="1"/>
</dbReference>
<comment type="subcellular location">
    <subcellularLocation>
        <location evidence="1">Cell inner membrane</location>
        <topology evidence="1">Multi-pass membrane protein</topology>
    </subcellularLocation>
</comment>
<keyword evidence="10 13" id="KW-1133">Transmembrane helix</keyword>
<evidence type="ECO:0000256" key="4">
    <source>
        <dbReference type="ARBA" id="ARBA00022449"/>
    </source>
</evidence>
<feature type="transmembrane region" description="Helical" evidence="13">
    <location>
        <begin position="6"/>
        <end position="26"/>
    </location>
</feature>
<comment type="similarity">
    <text evidence="2">Belongs to the monovalent cation:proton antiporter 2 (CPA2) transporter (TC 2.A.37) family.</text>
</comment>
<keyword evidence="3" id="KW-0813">Transport</keyword>
<feature type="transmembrane region" description="Helical" evidence="13">
    <location>
        <begin position="33"/>
        <end position="52"/>
    </location>
</feature>
<dbReference type="AlphaFoldDB" id="A0A4R2N294"/>
<feature type="transmembrane region" description="Helical" evidence="13">
    <location>
        <begin position="337"/>
        <end position="354"/>
    </location>
</feature>
<dbReference type="PROSITE" id="PS51201">
    <property type="entry name" value="RCK_N"/>
    <property type="match status" value="1"/>
</dbReference>
<keyword evidence="7" id="KW-0633">Potassium transport</keyword>
<feature type="transmembrane region" description="Helical" evidence="13">
    <location>
        <begin position="58"/>
        <end position="77"/>
    </location>
</feature>
<keyword evidence="4" id="KW-0050">Antiport</keyword>
<feature type="domain" description="RCK N-terminal" evidence="14">
    <location>
        <begin position="403"/>
        <end position="521"/>
    </location>
</feature>
<keyword evidence="5" id="KW-1003">Cell membrane</keyword>
<dbReference type="InterPro" id="IPR004771">
    <property type="entry name" value="K/H_exchanger"/>
</dbReference>
<feature type="transmembrane region" description="Helical" evidence="13">
    <location>
        <begin position="296"/>
        <end position="317"/>
    </location>
</feature>
<dbReference type="PANTHER" id="PTHR46157">
    <property type="entry name" value="K(+) EFFLUX ANTIPORTER 3, CHLOROPLASTIC"/>
    <property type="match status" value="1"/>
</dbReference>
<dbReference type="FunFam" id="3.40.50.720:FF:000036">
    <property type="entry name" value="Glutathione-regulated potassium-efflux system protein KefB"/>
    <property type="match status" value="1"/>
</dbReference>
<dbReference type="InterPro" id="IPR038770">
    <property type="entry name" value="Na+/solute_symporter_sf"/>
</dbReference>
<dbReference type="Gene3D" id="3.40.50.720">
    <property type="entry name" value="NAD(P)-binding Rossmann-like Domain"/>
    <property type="match status" value="1"/>
</dbReference>
<protein>
    <submittedName>
        <fullName evidence="15">Kef-type potassium/proton antiporter (CPA2 family)</fullName>
    </submittedName>
</protein>
<dbReference type="SUPFAM" id="SSF51735">
    <property type="entry name" value="NAD(P)-binding Rossmann-fold domains"/>
    <property type="match status" value="1"/>
</dbReference>
<dbReference type="GO" id="GO:0008324">
    <property type="term" value="F:monoatomic cation transmembrane transporter activity"/>
    <property type="evidence" value="ECO:0007669"/>
    <property type="project" value="InterPro"/>
</dbReference>
<dbReference type="Pfam" id="PF00999">
    <property type="entry name" value="Na_H_Exchanger"/>
    <property type="match status" value="1"/>
</dbReference>
<evidence type="ECO:0000256" key="12">
    <source>
        <dbReference type="ARBA" id="ARBA00023136"/>
    </source>
</evidence>
<accession>A0A4R2N294</accession>
<dbReference type="InterPro" id="IPR006153">
    <property type="entry name" value="Cation/H_exchanger_TM"/>
</dbReference>
<dbReference type="GO" id="GO:0006813">
    <property type="term" value="P:potassium ion transport"/>
    <property type="evidence" value="ECO:0007669"/>
    <property type="project" value="UniProtKB-KW"/>
</dbReference>
<proteinExistence type="inferred from homology"/>
<keyword evidence="16" id="KW-1185">Reference proteome</keyword>
<dbReference type="NCBIfam" id="TIGR00932">
    <property type="entry name" value="2a37"/>
    <property type="match status" value="1"/>
</dbReference>
<feature type="transmembrane region" description="Helical" evidence="13">
    <location>
        <begin position="271"/>
        <end position="290"/>
    </location>
</feature>
<keyword evidence="12 13" id="KW-0472">Membrane</keyword>
<dbReference type="InterPro" id="IPR003148">
    <property type="entry name" value="RCK_N"/>
</dbReference>
<feature type="transmembrane region" description="Helical" evidence="13">
    <location>
        <begin position="89"/>
        <end position="111"/>
    </location>
</feature>
<keyword evidence="11" id="KW-0406">Ion transport</keyword>
<evidence type="ECO:0000256" key="6">
    <source>
        <dbReference type="ARBA" id="ARBA00022519"/>
    </source>
</evidence>
<evidence type="ECO:0000256" key="13">
    <source>
        <dbReference type="SAM" id="Phobius"/>
    </source>
</evidence>